<organism evidence="1 2">
    <name type="scientific">Persea americana</name>
    <name type="common">Avocado</name>
    <dbReference type="NCBI Taxonomy" id="3435"/>
    <lineage>
        <taxon>Eukaryota</taxon>
        <taxon>Viridiplantae</taxon>
        <taxon>Streptophyta</taxon>
        <taxon>Embryophyta</taxon>
        <taxon>Tracheophyta</taxon>
        <taxon>Spermatophyta</taxon>
        <taxon>Magnoliopsida</taxon>
        <taxon>Magnoliidae</taxon>
        <taxon>Laurales</taxon>
        <taxon>Lauraceae</taxon>
        <taxon>Persea</taxon>
    </lineage>
</organism>
<dbReference type="EMBL" id="CM056813">
    <property type="protein sequence ID" value="KAJ8642137.1"/>
    <property type="molecule type" value="Genomic_DNA"/>
</dbReference>
<evidence type="ECO:0000313" key="2">
    <source>
        <dbReference type="Proteomes" id="UP001234297"/>
    </source>
</evidence>
<sequence>MVPTRNCSFVTLGLPNLQHRLSPGRQEPAHLDKLNFLPLPFLSQASNIENPRNRCRKDPSLSLPPQTTQSFTSHLPVPAVKKGQCTLPIYSSHSSSRPIHAVVAIDLSHLRNCIFGLISPTFCRL</sequence>
<protein>
    <submittedName>
        <fullName evidence="1">Uncharacterized protein</fullName>
    </submittedName>
</protein>
<dbReference type="Proteomes" id="UP001234297">
    <property type="component" value="Chromosome 5"/>
</dbReference>
<accession>A0ACC2MAG1</accession>
<proteinExistence type="predicted"/>
<evidence type="ECO:0000313" key="1">
    <source>
        <dbReference type="EMBL" id="KAJ8642137.1"/>
    </source>
</evidence>
<comment type="caution">
    <text evidence="1">The sequence shown here is derived from an EMBL/GenBank/DDBJ whole genome shotgun (WGS) entry which is preliminary data.</text>
</comment>
<keyword evidence="2" id="KW-1185">Reference proteome</keyword>
<name>A0ACC2MAG1_PERAE</name>
<gene>
    <name evidence="1" type="ORF">MRB53_018831</name>
</gene>
<reference evidence="1 2" key="1">
    <citation type="journal article" date="2022" name="Hortic Res">
        <title>A haplotype resolved chromosomal level avocado genome allows analysis of novel avocado genes.</title>
        <authorList>
            <person name="Nath O."/>
            <person name="Fletcher S.J."/>
            <person name="Hayward A."/>
            <person name="Shaw L.M."/>
            <person name="Masouleh A.K."/>
            <person name="Furtado A."/>
            <person name="Henry R.J."/>
            <person name="Mitter N."/>
        </authorList>
    </citation>
    <scope>NUCLEOTIDE SEQUENCE [LARGE SCALE GENOMIC DNA]</scope>
    <source>
        <strain evidence="2">cv. Hass</strain>
    </source>
</reference>